<feature type="transmembrane region" description="Helical" evidence="12">
    <location>
        <begin position="59"/>
        <end position="80"/>
    </location>
</feature>
<feature type="region of interest" description="Disordered" evidence="11">
    <location>
        <begin position="17"/>
        <end position="39"/>
    </location>
</feature>
<sequence>MPADAGRSGFERHIAMRQNETMNQPTVESKNNPAPFPSHQIMQTPEPTVDLVQLALRNIIWLIIAGAVGLGLGIAAYKALGPSYVAKSQILVKLKTSVPLGDDDNRPTAGERSAHVEIIRSPRVIERAVHESHLDKLPTLAGSEDPARDIIDGLKVERTAGEDHHKLNILNLQYTSTSEEDAKQILNAVVKAYDEYLQDDAQKSHRELTQLLNQINNDLTPRLNAKTEEYQRFRDEAPLLWKAPPGADAAPGDVTNIHHQRVDAIAAERVKVELKYQEITSRIQTLRNAVQRGESSEALLLLVRTFLQRDQQSNTQTVMTGTSERQQLDSQLLPLLLEEQVLLQRYNDGHPDVINIRKRIDIILSYYRKRGIELPVNPANGKAIVGPNGQVEPGSDMISTYMTALTQQQAEMKNRLDELQKLYDQSTKQAKSFARFESQDQSYKEDLQRIRSLHDVVTRRIEELSLAHDEGYQLQQISPSQAELDFKRILKTVGGITIMLLVATYGLLFLLALRDTTIKSLADVRSLFEAPILGTLPSVTNPQKNLEMARQTGTSPMLYYYHDPASPEAESCRSVRATFFVRASDAGARVIQFSSPEPGDGKTTTISNLAISMAQAGKKVLLIDADLRRPMVHRLFGLREEIGLSEVLQGELELLNAIQPTKIENLSVLTAGAIPGKPAELLSSAKLHYVFGEATREYDFVLVDSPPILAVSDPSITARSVDAMMLVVRMQKNNRPSIKRTLELLGSHGVNLMGVIANGVEATGGEYSYRGGYGGGYARQQSAKPTTPPPILTKQ</sequence>
<dbReference type="HOGENOM" id="CLU_316840_0_0_0"/>
<dbReference type="GO" id="GO:0004715">
    <property type="term" value="F:non-membrane spanning protein tyrosine kinase activity"/>
    <property type="evidence" value="ECO:0007669"/>
    <property type="project" value="UniProtKB-EC"/>
</dbReference>
<proteinExistence type="inferred from homology"/>
<dbReference type="InterPro" id="IPR005702">
    <property type="entry name" value="Wzc-like_C"/>
</dbReference>
<comment type="similarity">
    <text evidence="1">Belongs to the CpsD/CapB family.</text>
</comment>
<evidence type="ECO:0000259" key="13">
    <source>
        <dbReference type="Pfam" id="PF13614"/>
    </source>
</evidence>
<dbReference type="InterPro" id="IPR050445">
    <property type="entry name" value="Bact_polysacc_biosynth/exp"/>
</dbReference>
<evidence type="ECO:0000256" key="1">
    <source>
        <dbReference type="ARBA" id="ARBA00007316"/>
    </source>
</evidence>
<evidence type="ECO:0000256" key="3">
    <source>
        <dbReference type="ARBA" id="ARBA00011903"/>
    </source>
</evidence>
<dbReference type="STRING" id="756272.Plabr_4444"/>
<evidence type="ECO:0000313" key="15">
    <source>
        <dbReference type="Proteomes" id="UP000006860"/>
    </source>
</evidence>
<dbReference type="Pfam" id="PF13614">
    <property type="entry name" value="AAA_31"/>
    <property type="match status" value="1"/>
</dbReference>
<dbReference type="NCBIfam" id="TIGR01007">
    <property type="entry name" value="eps_fam"/>
    <property type="match status" value="1"/>
</dbReference>
<organism evidence="14 15">
    <name type="scientific">Rubinisphaera brasiliensis (strain ATCC 49424 / DSM 5305 / JCM 21570 / IAM 15109 / NBRC 103401 / IFAM 1448)</name>
    <name type="common">Planctomyces brasiliensis</name>
    <dbReference type="NCBI Taxonomy" id="756272"/>
    <lineage>
        <taxon>Bacteria</taxon>
        <taxon>Pseudomonadati</taxon>
        <taxon>Planctomycetota</taxon>
        <taxon>Planctomycetia</taxon>
        <taxon>Planctomycetales</taxon>
        <taxon>Planctomycetaceae</taxon>
        <taxon>Rubinisphaera</taxon>
    </lineage>
</organism>
<keyword evidence="10" id="KW-0175">Coiled coil</keyword>
<keyword evidence="5" id="KW-0547">Nucleotide-binding</keyword>
<keyword evidence="12" id="KW-1133">Transmembrane helix</keyword>
<dbReference type="PANTHER" id="PTHR32309:SF13">
    <property type="entry name" value="FERRIC ENTEROBACTIN TRANSPORT PROTEIN FEPE"/>
    <property type="match status" value="1"/>
</dbReference>
<dbReference type="GO" id="GO:0005886">
    <property type="term" value="C:plasma membrane"/>
    <property type="evidence" value="ECO:0007669"/>
    <property type="project" value="TreeGrafter"/>
</dbReference>
<dbReference type="Gene3D" id="3.40.50.300">
    <property type="entry name" value="P-loop containing nucleotide triphosphate hydrolases"/>
    <property type="match status" value="1"/>
</dbReference>
<evidence type="ECO:0000256" key="10">
    <source>
        <dbReference type="SAM" id="Coils"/>
    </source>
</evidence>
<keyword evidence="12" id="KW-0812">Transmembrane</keyword>
<evidence type="ECO:0000256" key="9">
    <source>
        <dbReference type="ARBA" id="ARBA00051245"/>
    </source>
</evidence>
<evidence type="ECO:0000256" key="11">
    <source>
        <dbReference type="SAM" id="MobiDB-lite"/>
    </source>
</evidence>
<keyword evidence="15" id="KW-1185">Reference proteome</keyword>
<gene>
    <name evidence="14" type="ordered locus">Plabr_4444</name>
</gene>
<dbReference type="Proteomes" id="UP000006860">
    <property type="component" value="Chromosome"/>
</dbReference>
<evidence type="ECO:0000256" key="8">
    <source>
        <dbReference type="ARBA" id="ARBA00023137"/>
    </source>
</evidence>
<evidence type="ECO:0000256" key="6">
    <source>
        <dbReference type="ARBA" id="ARBA00022777"/>
    </source>
</evidence>
<dbReference type="eggNOG" id="COG3206">
    <property type="taxonomic scope" value="Bacteria"/>
</dbReference>
<feature type="domain" description="AAA" evidence="13">
    <location>
        <begin position="589"/>
        <end position="713"/>
    </location>
</feature>
<reference evidence="15" key="1">
    <citation type="submission" date="2011-02" db="EMBL/GenBank/DDBJ databases">
        <title>The complete genome of Planctomyces brasiliensis DSM 5305.</title>
        <authorList>
            <person name="Lucas S."/>
            <person name="Copeland A."/>
            <person name="Lapidus A."/>
            <person name="Bruce D."/>
            <person name="Goodwin L."/>
            <person name="Pitluck S."/>
            <person name="Kyrpides N."/>
            <person name="Mavromatis K."/>
            <person name="Pagani I."/>
            <person name="Ivanova N."/>
            <person name="Ovchinnikova G."/>
            <person name="Lu M."/>
            <person name="Detter J.C."/>
            <person name="Han C."/>
            <person name="Land M."/>
            <person name="Hauser L."/>
            <person name="Markowitz V."/>
            <person name="Cheng J.-F."/>
            <person name="Hugenholtz P."/>
            <person name="Woyke T."/>
            <person name="Wu D."/>
            <person name="Tindall B."/>
            <person name="Pomrenke H.G."/>
            <person name="Brambilla E."/>
            <person name="Klenk H.-P."/>
            <person name="Eisen J.A."/>
        </authorList>
    </citation>
    <scope>NUCLEOTIDE SEQUENCE [LARGE SCALE GENOMIC DNA]</scope>
    <source>
        <strain evidence="15">ATCC 49424 / DSM 5305 / JCM 21570 / NBRC 103401 / IFAM 1448</strain>
    </source>
</reference>
<evidence type="ECO:0000256" key="7">
    <source>
        <dbReference type="ARBA" id="ARBA00022840"/>
    </source>
</evidence>
<evidence type="ECO:0000256" key="4">
    <source>
        <dbReference type="ARBA" id="ARBA00022679"/>
    </source>
</evidence>
<dbReference type="SUPFAM" id="SSF52540">
    <property type="entry name" value="P-loop containing nucleoside triphosphate hydrolases"/>
    <property type="match status" value="1"/>
</dbReference>
<evidence type="ECO:0000256" key="12">
    <source>
        <dbReference type="SAM" id="Phobius"/>
    </source>
</evidence>
<feature type="transmembrane region" description="Helical" evidence="12">
    <location>
        <begin position="493"/>
        <end position="513"/>
    </location>
</feature>
<evidence type="ECO:0000256" key="2">
    <source>
        <dbReference type="ARBA" id="ARBA00008883"/>
    </source>
</evidence>
<keyword evidence="12" id="KW-0472">Membrane</keyword>
<dbReference type="GO" id="GO:0005524">
    <property type="term" value="F:ATP binding"/>
    <property type="evidence" value="ECO:0007669"/>
    <property type="project" value="UniProtKB-KW"/>
</dbReference>
<dbReference type="GO" id="GO:0042802">
    <property type="term" value="F:identical protein binding"/>
    <property type="evidence" value="ECO:0007669"/>
    <property type="project" value="UniProtKB-ARBA"/>
</dbReference>
<dbReference type="InterPro" id="IPR027417">
    <property type="entry name" value="P-loop_NTPase"/>
</dbReference>
<dbReference type="OrthoDB" id="9794577at2"/>
<dbReference type="CDD" id="cd05387">
    <property type="entry name" value="BY-kinase"/>
    <property type="match status" value="1"/>
</dbReference>
<protein>
    <recommendedName>
        <fullName evidence="3">non-specific protein-tyrosine kinase</fullName>
        <ecNumber evidence="3">2.7.10.2</ecNumber>
    </recommendedName>
</protein>
<evidence type="ECO:0000256" key="5">
    <source>
        <dbReference type="ARBA" id="ARBA00022741"/>
    </source>
</evidence>
<dbReference type="AlphaFoldDB" id="F0SLB0"/>
<dbReference type="InterPro" id="IPR025669">
    <property type="entry name" value="AAA_dom"/>
</dbReference>
<dbReference type="KEGG" id="pbs:Plabr_4444"/>
<feature type="coiled-coil region" evidence="10">
    <location>
        <begin position="402"/>
        <end position="429"/>
    </location>
</feature>
<accession>F0SLB0</accession>
<dbReference type="EMBL" id="CP002546">
    <property type="protein sequence ID" value="ADY62016.1"/>
    <property type="molecule type" value="Genomic_DNA"/>
</dbReference>
<name>F0SLB0_RUBBR</name>
<dbReference type="EC" id="2.7.10.2" evidence="3"/>
<comment type="catalytic activity">
    <reaction evidence="9">
        <text>L-tyrosyl-[protein] + ATP = O-phospho-L-tyrosyl-[protein] + ADP + H(+)</text>
        <dbReference type="Rhea" id="RHEA:10596"/>
        <dbReference type="Rhea" id="RHEA-COMP:10136"/>
        <dbReference type="Rhea" id="RHEA-COMP:20101"/>
        <dbReference type="ChEBI" id="CHEBI:15378"/>
        <dbReference type="ChEBI" id="CHEBI:30616"/>
        <dbReference type="ChEBI" id="CHEBI:46858"/>
        <dbReference type="ChEBI" id="CHEBI:61978"/>
        <dbReference type="ChEBI" id="CHEBI:456216"/>
        <dbReference type="EC" id="2.7.10.2"/>
    </reaction>
</comment>
<keyword evidence="7" id="KW-0067">ATP-binding</keyword>
<dbReference type="PANTHER" id="PTHR32309">
    <property type="entry name" value="TYROSINE-PROTEIN KINASE"/>
    <property type="match status" value="1"/>
</dbReference>
<keyword evidence="8" id="KW-0829">Tyrosine-protein kinase</keyword>
<feature type="compositionally biased region" description="Polar residues" evidence="11">
    <location>
        <begin position="18"/>
        <end position="32"/>
    </location>
</feature>
<keyword evidence="6" id="KW-0418">Kinase</keyword>
<keyword evidence="4 14" id="KW-0808">Transferase</keyword>
<dbReference type="FunFam" id="3.40.50.300:FF:000527">
    <property type="entry name" value="Tyrosine-protein kinase etk"/>
    <property type="match status" value="1"/>
</dbReference>
<comment type="similarity">
    <text evidence="2">Belongs to the etk/wzc family.</text>
</comment>
<evidence type="ECO:0000313" key="14">
    <source>
        <dbReference type="EMBL" id="ADY62016.1"/>
    </source>
</evidence>
<dbReference type="eggNOG" id="COG0489">
    <property type="taxonomic scope" value="Bacteria"/>
</dbReference>